<evidence type="ECO:0000313" key="2">
    <source>
        <dbReference type="EMBL" id="UQC82330.1"/>
    </source>
</evidence>
<dbReference type="EMBL" id="CP019476">
    <property type="protein sequence ID" value="UQC82330.1"/>
    <property type="molecule type" value="Genomic_DNA"/>
</dbReference>
<keyword evidence="3" id="KW-1185">Reference proteome</keyword>
<sequence>MQRFASVTISPTLQKHGNIRQDVVSAQGMTIEASIVSHSGQHLSFARPSVSTRMAPGAGDSGMDHALFSDGTMESSKGGFSPIAFSASPSPPPHLPFSPPPPDGVGPGGAPCPAAGVVVSTSFGGDGGREKPKKRRHDIITATPPPAASNSPTTNLFRRHWASFDALDVLFKPVPATTAVNKFEPTIHCNAKIVSTQVPTADITFRPTSHYAAKDPLTPSLPTSSCVLFSLAPGYSQFKIASAASTSLIRSCAKA</sequence>
<accession>A0A9Q8SSM1</accession>
<feature type="compositionally biased region" description="Pro residues" evidence="1">
    <location>
        <begin position="89"/>
        <end position="104"/>
    </location>
</feature>
<dbReference type="Proteomes" id="UP000830671">
    <property type="component" value="Chromosome 4"/>
</dbReference>
<dbReference type="GeneID" id="73341820"/>
<evidence type="ECO:0000313" key="3">
    <source>
        <dbReference type="Proteomes" id="UP000830671"/>
    </source>
</evidence>
<name>A0A9Q8SSM1_9PEZI</name>
<feature type="region of interest" description="Disordered" evidence="1">
    <location>
        <begin position="73"/>
        <end position="153"/>
    </location>
</feature>
<organism evidence="2 3">
    <name type="scientific">Colletotrichum lupini</name>
    <dbReference type="NCBI Taxonomy" id="145971"/>
    <lineage>
        <taxon>Eukaryota</taxon>
        <taxon>Fungi</taxon>
        <taxon>Dikarya</taxon>
        <taxon>Ascomycota</taxon>
        <taxon>Pezizomycotina</taxon>
        <taxon>Sordariomycetes</taxon>
        <taxon>Hypocreomycetidae</taxon>
        <taxon>Glomerellales</taxon>
        <taxon>Glomerellaceae</taxon>
        <taxon>Colletotrichum</taxon>
        <taxon>Colletotrichum acutatum species complex</taxon>
    </lineage>
</organism>
<proteinExistence type="predicted"/>
<protein>
    <submittedName>
        <fullName evidence="2">Uncharacterized protein</fullName>
    </submittedName>
</protein>
<dbReference type="KEGG" id="clup:CLUP02_07818"/>
<gene>
    <name evidence="2" type="ORF">CLUP02_07818</name>
</gene>
<dbReference type="AlphaFoldDB" id="A0A9Q8SSM1"/>
<dbReference type="RefSeq" id="XP_049143953.1">
    <property type="nucleotide sequence ID" value="XM_049286810.1"/>
</dbReference>
<evidence type="ECO:0000256" key="1">
    <source>
        <dbReference type="SAM" id="MobiDB-lite"/>
    </source>
</evidence>
<reference evidence="2" key="1">
    <citation type="journal article" date="2021" name="Mol. Plant Microbe Interact.">
        <title>Complete Genome Sequence of the Plant-Pathogenic Fungus Colletotrichum lupini.</title>
        <authorList>
            <person name="Baroncelli R."/>
            <person name="Pensec F."/>
            <person name="Da Lio D."/>
            <person name="Boufleur T."/>
            <person name="Vicente I."/>
            <person name="Sarrocco S."/>
            <person name="Picot A."/>
            <person name="Baraldi E."/>
            <person name="Sukno S."/>
            <person name="Thon M."/>
            <person name="Le Floch G."/>
        </authorList>
    </citation>
    <scope>NUCLEOTIDE SEQUENCE</scope>
    <source>
        <strain evidence="2">IMI 504893</strain>
    </source>
</reference>